<dbReference type="Gene3D" id="1.10.3720.10">
    <property type="entry name" value="MetI-like"/>
    <property type="match status" value="1"/>
</dbReference>
<dbReference type="InterPro" id="IPR035906">
    <property type="entry name" value="MetI-like_sf"/>
</dbReference>
<evidence type="ECO:0000313" key="10">
    <source>
        <dbReference type="Proteomes" id="UP000578697"/>
    </source>
</evidence>
<comment type="similarity">
    <text evidence="7">Belongs to the binding-protein-dependent transport system permease family.</text>
</comment>
<accession>A0A840SGN7</accession>
<dbReference type="PANTHER" id="PTHR32243">
    <property type="entry name" value="MALTOSE TRANSPORT SYSTEM PERMEASE-RELATED"/>
    <property type="match status" value="1"/>
</dbReference>
<keyword evidence="4 7" id="KW-0812">Transmembrane</keyword>
<dbReference type="AlphaFoldDB" id="A0A840SGN7"/>
<evidence type="ECO:0000256" key="1">
    <source>
        <dbReference type="ARBA" id="ARBA00004651"/>
    </source>
</evidence>
<evidence type="ECO:0000256" key="3">
    <source>
        <dbReference type="ARBA" id="ARBA00022475"/>
    </source>
</evidence>
<dbReference type="RefSeq" id="WP_246428944.1">
    <property type="nucleotide sequence ID" value="NZ_JACHFR010000005.1"/>
</dbReference>
<dbReference type="SUPFAM" id="SSF161098">
    <property type="entry name" value="MetI-like"/>
    <property type="match status" value="1"/>
</dbReference>
<evidence type="ECO:0000256" key="6">
    <source>
        <dbReference type="ARBA" id="ARBA00023136"/>
    </source>
</evidence>
<feature type="transmembrane region" description="Helical" evidence="7">
    <location>
        <begin position="12"/>
        <end position="36"/>
    </location>
</feature>
<keyword evidence="10" id="KW-1185">Reference proteome</keyword>
<evidence type="ECO:0000256" key="4">
    <source>
        <dbReference type="ARBA" id="ARBA00022692"/>
    </source>
</evidence>
<comment type="subcellular location">
    <subcellularLocation>
        <location evidence="1 7">Cell membrane</location>
        <topology evidence="1 7">Multi-pass membrane protein</topology>
    </subcellularLocation>
</comment>
<evidence type="ECO:0000313" key="9">
    <source>
        <dbReference type="EMBL" id="MBB5220074.1"/>
    </source>
</evidence>
<feature type="transmembrane region" description="Helical" evidence="7">
    <location>
        <begin position="213"/>
        <end position="234"/>
    </location>
</feature>
<feature type="transmembrane region" description="Helical" evidence="7">
    <location>
        <begin position="280"/>
        <end position="300"/>
    </location>
</feature>
<feature type="transmembrane region" description="Helical" evidence="7">
    <location>
        <begin position="379"/>
        <end position="399"/>
    </location>
</feature>
<dbReference type="PANTHER" id="PTHR32243:SF34">
    <property type="entry name" value="GALACTOOLIGOSACCHARIDES TRANSPORT SYSTEM PERMEASE PROTEIN GANQ"/>
    <property type="match status" value="1"/>
</dbReference>
<dbReference type="PROSITE" id="PS50928">
    <property type="entry name" value="ABC_TM1"/>
    <property type="match status" value="1"/>
</dbReference>
<dbReference type="GO" id="GO:0015423">
    <property type="term" value="F:ABC-type maltose transporter activity"/>
    <property type="evidence" value="ECO:0007669"/>
    <property type="project" value="TreeGrafter"/>
</dbReference>
<dbReference type="GO" id="GO:0042956">
    <property type="term" value="P:maltodextrin transmembrane transport"/>
    <property type="evidence" value="ECO:0007669"/>
    <property type="project" value="TreeGrafter"/>
</dbReference>
<keyword evidence="5 7" id="KW-1133">Transmembrane helix</keyword>
<evidence type="ECO:0000256" key="7">
    <source>
        <dbReference type="RuleBase" id="RU363032"/>
    </source>
</evidence>
<feature type="transmembrane region" description="Helical" evidence="7">
    <location>
        <begin position="321"/>
        <end position="342"/>
    </location>
</feature>
<organism evidence="9 10">
    <name type="scientific">Treponema rectale</name>
    <dbReference type="NCBI Taxonomy" id="744512"/>
    <lineage>
        <taxon>Bacteria</taxon>
        <taxon>Pseudomonadati</taxon>
        <taxon>Spirochaetota</taxon>
        <taxon>Spirochaetia</taxon>
        <taxon>Spirochaetales</taxon>
        <taxon>Treponemataceae</taxon>
        <taxon>Treponema</taxon>
    </lineage>
</organism>
<protein>
    <submittedName>
        <fullName evidence="9">ABC-type maltose transport system permease subunit</fullName>
    </submittedName>
</protein>
<feature type="domain" description="ABC transmembrane type-1" evidence="8">
    <location>
        <begin position="209"/>
        <end position="400"/>
    </location>
</feature>
<reference evidence="9 10" key="1">
    <citation type="submission" date="2020-08" db="EMBL/GenBank/DDBJ databases">
        <title>Genomic Encyclopedia of Type Strains, Phase IV (KMG-IV): sequencing the most valuable type-strain genomes for metagenomic binning, comparative biology and taxonomic classification.</title>
        <authorList>
            <person name="Goeker M."/>
        </authorList>
    </citation>
    <scope>NUCLEOTIDE SEQUENCE [LARGE SCALE GENOMIC DNA]</scope>
    <source>
        <strain evidence="9 10">DSM 103679</strain>
    </source>
</reference>
<evidence type="ECO:0000259" key="8">
    <source>
        <dbReference type="PROSITE" id="PS50928"/>
    </source>
</evidence>
<feature type="transmembrane region" description="Helical" evidence="7">
    <location>
        <begin position="246"/>
        <end position="268"/>
    </location>
</feature>
<gene>
    <name evidence="9" type="ORF">HNP77_002464</name>
</gene>
<evidence type="ECO:0000256" key="2">
    <source>
        <dbReference type="ARBA" id="ARBA00022448"/>
    </source>
</evidence>
<dbReference type="EMBL" id="JACHFR010000005">
    <property type="protein sequence ID" value="MBB5220074.1"/>
    <property type="molecule type" value="Genomic_DNA"/>
</dbReference>
<dbReference type="InterPro" id="IPR050901">
    <property type="entry name" value="BP-dep_ABC_trans_perm"/>
</dbReference>
<keyword evidence="2 7" id="KW-0813">Transport</keyword>
<sequence length="415" mass="45912">MTRAGNIVNKTVIYVVFVLISIAVFYPLVYVVAGAFAPGSGISDMSIVPFTREYTVDDGSEKNGAVFDKTSDSYRGSGNIQAFVLASELKGREVLGVDITVEGAAAGEWYTAVAGNEWKNEIRLSPETDAETQAVTYKGSTSDPEFIKAYVTEGLGLAANADAFPSKVSVCFTVKDTGPVPETHFTFKGAFTLKHFKYLFTQTQYWLWFKNTLVISLWTALLTVIISSISAYVFSRFHFVFKKTLMMSLLVLQIFPSFVGMIAIYVILNRIGGLDTLWGLVLVYVAGNIPYNTWMVKSYMDTVSRNLDEAARIDGASHFRIYSTIILPVTKPIITFLAISSFTGPWMDFIFPKMVLRSPEKQTLAIGLFSFVSDKKQEFTTFAAGSLIISIPFIIFFLLTQRSMMVSMGSGAVKE</sequence>
<dbReference type="Proteomes" id="UP000578697">
    <property type="component" value="Unassembled WGS sequence"/>
</dbReference>
<keyword evidence="3" id="KW-1003">Cell membrane</keyword>
<dbReference type="Pfam" id="PF00528">
    <property type="entry name" value="BPD_transp_1"/>
    <property type="match status" value="1"/>
</dbReference>
<evidence type="ECO:0000256" key="5">
    <source>
        <dbReference type="ARBA" id="ARBA00022989"/>
    </source>
</evidence>
<comment type="caution">
    <text evidence="9">The sequence shown here is derived from an EMBL/GenBank/DDBJ whole genome shotgun (WGS) entry which is preliminary data.</text>
</comment>
<keyword evidence="6 7" id="KW-0472">Membrane</keyword>
<dbReference type="InterPro" id="IPR000515">
    <property type="entry name" value="MetI-like"/>
</dbReference>
<dbReference type="GO" id="GO:0005886">
    <property type="term" value="C:plasma membrane"/>
    <property type="evidence" value="ECO:0007669"/>
    <property type="project" value="UniProtKB-SubCell"/>
</dbReference>
<dbReference type="CDD" id="cd06261">
    <property type="entry name" value="TM_PBP2"/>
    <property type="match status" value="1"/>
</dbReference>
<proteinExistence type="inferred from homology"/>
<name>A0A840SGN7_9SPIR</name>